<evidence type="ECO:0000313" key="2">
    <source>
        <dbReference type="Proteomes" id="UP000216021"/>
    </source>
</evidence>
<keyword evidence="2" id="KW-1185">Reference proteome</keyword>
<evidence type="ECO:0000313" key="1">
    <source>
        <dbReference type="EMBL" id="OMQ25464.1"/>
    </source>
</evidence>
<comment type="caution">
    <text evidence="1">The sequence shown here is derived from an EMBL/GenBank/DDBJ whole genome shotgun (WGS) entry which is preliminary data.</text>
</comment>
<dbReference type="AlphaFoldDB" id="A0A1S8CPL0"/>
<name>A0A1S8CPL0_9GAMM</name>
<dbReference type="Proteomes" id="UP000216021">
    <property type="component" value="Unassembled WGS sequence"/>
</dbReference>
<dbReference type="RefSeq" id="WP_076940635.1">
    <property type="nucleotide sequence ID" value="NZ_MOXD01000002.1"/>
</dbReference>
<proteinExistence type="predicted"/>
<dbReference type="Pfam" id="PF13665">
    <property type="entry name" value="Tox-PAAR-like"/>
    <property type="match status" value="1"/>
</dbReference>
<gene>
    <name evidence="1" type="ORF">BMI79_03855</name>
</gene>
<accession>A0A1S8CPL0</accession>
<sequence length="128" mass="13331">MPANCQLAGTDFAVVDVCITPPAIPIPYPNFAQGCTAIPNVLHILFIAMPAHNLLTPIPFTSGDSPGVLGGVCSGTVMGPSRHITGVLTFLVAGFPATRLTSLTQQNLTNVVGLRVLPSQLTIWLLGL</sequence>
<protein>
    <submittedName>
        <fullName evidence="1">Type VI secretion protein</fullName>
    </submittedName>
</protein>
<reference evidence="1 2" key="1">
    <citation type="submission" date="2016-11" db="EMBL/GenBank/DDBJ databases">
        <title>Rahnella oryzae sp. nov., isolated from rice root.</title>
        <authorList>
            <person name="Zhang X.-X."/>
            <person name="Zhang J."/>
        </authorList>
    </citation>
    <scope>NUCLEOTIDE SEQUENCE [LARGE SCALE GENOMIC DNA]</scope>
    <source>
        <strain evidence="1 2">J11-6</strain>
    </source>
</reference>
<organism evidence="1 2">
    <name type="scientific">Serratia oryzae</name>
    <dbReference type="NCBI Taxonomy" id="2034155"/>
    <lineage>
        <taxon>Bacteria</taxon>
        <taxon>Pseudomonadati</taxon>
        <taxon>Pseudomonadota</taxon>
        <taxon>Gammaproteobacteria</taxon>
        <taxon>Enterobacterales</taxon>
        <taxon>Yersiniaceae</taxon>
        <taxon>Serratia</taxon>
    </lineage>
</organism>
<dbReference type="STRING" id="2034155.BMI79_03855"/>
<dbReference type="OrthoDB" id="8852350at2"/>
<dbReference type="EMBL" id="MOXD01000002">
    <property type="protein sequence ID" value="OMQ25464.1"/>
    <property type="molecule type" value="Genomic_DNA"/>
</dbReference>